<feature type="transmembrane region" description="Helical" evidence="7">
    <location>
        <begin position="123"/>
        <end position="141"/>
    </location>
</feature>
<evidence type="ECO:0000313" key="9">
    <source>
        <dbReference type="EMBL" id="SCX39892.1"/>
    </source>
</evidence>
<evidence type="ECO:0000256" key="6">
    <source>
        <dbReference type="ARBA" id="ARBA00023136"/>
    </source>
</evidence>
<dbReference type="InterPro" id="IPR011701">
    <property type="entry name" value="MFS"/>
</dbReference>
<dbReference type="EMBL" id="FMUH01000001">
    <property type="protein sequence ID" value="SCX39892.1"/>
    <property type="molecule type" value="Genomic_DNA"/>
</dbReference>
<dbReference type="PROSITE" id="PS00216">
    <property type="entry name" value="SUGAR_TRANSPORT_1"/>
    <property type="match status" value="1"/>
</dbReference>
<dbReference type="Gene3D" id="1.20.1720.10">
    <property type="entry name" value="Multidrug resistance protein D"/>
    <property type="match status" value="1"/>
</dbReference>
<feature type="transmembrane region" description="Helical" evidence="7">
    <location>
        <begin position="285"/>
        <end position="308"/>
    </location>
</feature>
<dbReference type="PANTHER" id="PTHR42718:SF46">
    <property type="entry name" value="BLR6921 PROTEIN"/>
    <property type="match status" value="1"/>
</dbReference>
<feature type="transmembrane region" description="Helical" evidence="7">
    <location>
        <begin position="153"/>
        <end position="173"/>
    </location>
</feature>
<dbReference type="Proteomes" id="UP000198981">
    <property type="component" value="Unassembled WGS sequence"/>
</dbReference>
<feature type="transmembrane region" description="Helical" evidence="7">
    <location>
        <begin position="421"/>
        <end position="444"/>
    </location>
</feature>
<accession>A0A1G4XF71</accession>
<evidence type="ECO:0000256" key="2">
    <source>
        <dbReference type="ARBA" id="ARBA00022448"/>
    </source>
</evidence>
<dbReference type="RefSeq" id="WP_092799854.1">
    <property type="nucleotide sequence ID" value="NZ_FMUH01000001.1"/>
</dbReference>
<evidence type="ECO:0000256" key="4">
    <source>
        <dbReference type="ARBA" id="ARBA00022692"/>
    </source>
</evidence>
<dbReference type="CDD" id="cd17321">
    <property type="entry name" value="MFS_MMR_MDR_like"/>
    <property type="match status" value="1"/>
</dbReference>
<dbReference type="OrthoDB" id="4080117at2"/>
<dbReference type="SUPFAM" id="SSF103473">
    <property type="entry name" value="MFS general substrate transporter"/>
    <property type="match status" value="1"/>
</dbReference>
<keyword evidence="3" id="KW-1003">Cell membrane</keyword>
<dbReference type="InterPro" id="IPR020846">
    <property type="entry name" value="MFS_dom"/>
</dbReference>
<dbReference type="Gene3D" id="1.20.1250.20">
    <property type="entry name" value="MFS general substrate transporter like domains"/>
    <property type="match status" value="1"/>
</dbReference>
<sequence>MTSTTDTDRGAPAAAPATGGDRRRWLVLGVVALAQLMVVLDATIVNIALPTAQADLGFGNDSRQWIVTAYALAFGSLLLVGGRLADLLGRKPVFLVGLVGFALASAVGGAADGFGVLVAARGAQGVFGALLAPAALSLLTVTFAEGRERGRAFAVFGAISGAGGAIGLILGGALTEYLSWRWCLYVNIPIAVAAVVGAFLFLPRRSTRAADAPGLDVPGAVLSVAGLVSLVYGLASAETDGWSAGSTVGFIVAGLVLLAVFVVVETRVAHPLLPMRVVTDRTRGGAYVAVGLVGAGMFGVFLFLTYYLTQVLGYEPLPTGIAFLPMIVALTIAAQTAPVLVNRVGVKIPVAVGFAVGALGMLVFTTLDVDSGYWTHVFPGLVVVGFGIGLVIAPAFAASTLGVRPDDAGVASAAVNTFQQIGGSVATAVLSALAAAAATDALVGVDPSDPAALLQASVSSYTTVFAWSAGIFAAGAVICGLLLPHGAVQQDPDAAPVMAH</sequence>
<evidence type="ECO:0000313" key="10">
    <source>
        <dbReference type="Proteomes" id="UP000198981"/>
    </source>
</evidence>
<feature type="transmembrane region" description="Helical" evidence="7">
    <location>
        <begin position="320"/>
        <end position="341"/>
    </location>
</feature>
<feature type="transmembrane region" description="Helical" evidence="7">
    <location>
        <begin position="348"/>
        <end position="367"/>
    </location>
</feature>
<evidence type="ECO:0000256" key="3">
    <source>
        <dbReference type="ARBA" id="ARBA00022475"/>
    </source>
</evidence>
<dbReference type="Pfam" id="PF07690">
    <property type="entry name" value="MFS_1"/>
    <property type="match status" value="1"/>
</dbReference>
<dbReference type="PROSITE" id="PS50850">
    <property type="entry name" value="MFS"/>
    <property type="match status" value="1"/>
</dbReference>
<evidence type="ECO:0000256" key="1">
    <source>
        <dbReference type="ARBA" id="ARBA00004651"/>
    </source>
</evidence>
<dbReference type="NCBIfam" id="TIGR00711">
    <property type="entry name" value="efflux_EmrB"/>
    <property type="match status" value="1"/>
</dbReference>
<organism evidence="9 10">
    <name type="scientific">Klenkia marina</name>
    <dbReference type="NCBI Taxonomy" id="1960309"/>
    <lineage>
        <taxon>Bacteria</taxon>
        <taxon>Bacillati</taxon>
        <taxon>Actinomycetota</taxon>
        <taxon>Actinomycetes</taxon>
        <taxon>Geodermatophilales</taxon>
        <taxon>Geodermatophilaceae</taxon>
        <taxon>Klenkia</taxon>
    </lineage>
</organism>
<protein>
    <submittedName>
        <fullName evidence="9">Drug resistance transporter, EmrB/QacA subfamily</fullName>
    </submittedName>
</protein>
<dbReference type="GO" id="GO:0022857">
    <property type="term" value="F:transmembrane transporter activity"/>
    <property type="evidence" value="ECO:0007669"/>
    <property type="project" value="InterPro"/>
</dbReference>
<keyword evidence="10" id="KW-1185">Reference proteome</keyword>
<keyword evidence="6 7" id="KW-0472">Membrane</keyword>
<feature type="transmembrane region" description="Helical" evidence="7">
    <location>
        <begin position="214"/>
        <end position="235"/>
    </location>
</feature>
<evidence type="ECO:0000256" key="5">
    <source>
        <dbReference type="ARBA" id="ARBA00022989"/>
    </source>
</evidence>
<feature type="transmembrane region" description="Helical" evidence="7">
    <location>
        <begin position="373"/>
        <end position="401"/>
    </location>
</feature>
<comment type="subcellular location">
    <subcellularLocation>
        <location evidence="1">Cell membrane</location>
        <topology evidence="1">Multi-pass membrane protein</topology>
    </subcellularLocation>
</comment>
<feature type="transmembrane region" description="Helical" evidence="7">
    <location>
        <begin position="464"/>
        <end position="483"/>
    </location>
</feature>
<dbReference type="AlphaFoldDB" id="A0A1G4XF71"/>
<evidence type="ECO:0000259" key="8">
    <source>
        <dbReference type="PROSITE" id="PS50850"/>
    </source>
</evidence>
<keyword evidence="2" id="KW-0813">Transport</keyword>
<feature type="transmembrane region" description="Helical" evidence="7">
    <location>
        <begin position="92"/>
        <end position="111"/>
    </location>
</feature>
<dbReference type="GO" id="GO:0005886">
    <property type="term" value="C:plasma membrane"/>
    <property type="evidence" value="ECO:0007669"/>
    <property type="project" value="UniProtKB-SubCell"/>
</dbReference>
<feature type="transmembrane region" description="Helical" evidence="7">
    <location>
        <begin position="241"/>
        <end position="264"/>
    </location>
</feature>
<gene>
    <name evidence="9" type="ORF">SAMN03159343_0825</name>
</gene>
<dbReference type="InterPro" id="IPR005829">
    <property type="entry name" value="Sugar_transporter_CS"/>
</dbReference>
<dbReference type="STRING" id="1960309.SAMN03159343_0825"/>
<reference evidence="10" key="1">
    <citation type="submission" date="2016-10" db="EMBL/GenBank/DDBJ databases">
        <authorList>
            <person name="Varghese N."/>
            <person name="Submissions S."/>
        </authorList>
    </citation>
    <scope>NUCLEOTIDE SEQUENCE [LARGE SCALE GENOMIC DNA]</scope>
    <source>
        <strain evidence="10">DSM 45722</strain>
    </source>
</reference>
<keyword evidence="5 7" id="KW-1133">Transmembrane helix</keyword>
<keyword evidence="4 7" id="KW-0812">Transmembrane</keyword>
<feature type="transmembrane region" description="Helical" evidence="7">
    <location>
        <begin position="179"/>
        <end position="202"/>
    </location>
</feature>
<name>A0A1G4XF71_9ACTN</name>
<proteinExistence type="predicted"/>
<evidence type="ECO:0000256" key="7">
    <source>
        <dbReference type="SAM" id="Phobius"/>
    </source>
</evidence>
<feature type="domain" description="Major facilitator superfamily (MFS) profile" evidence="8">
    <location>
        <begin position="27"/>
        <end position="487"/>
    </location>
</feature>
<dbReference type="InterPro" id="IPR036259">
    <property type="entry name" value="MFS_trans_sf"/>
</dbReference>
<feature type="transmembrane region" description="Helical" evidence="7">
    <location>
        <begin position="25"/>
        <end position="45"/>
    </location>
</feature>
<feature type="transmembrane region" description="Helical" evidence="7">
    <location>
        <begin position="65"/>
        <end position="85"/>
    </location>
</feature>
<dbReference type="PANTHER" id="PTHR42718">
    <property type="entry name" value="MAJOR FACILITATOR SUPERFAMILY MULTIDRUG TRANSPORTER MFSC"/>
    <property type="match status" value="1"/>
</dbReference>
<dbReference type="InterPro" id="IPR004638">
    <property type="entry name" value="EmrB-like"/>
</dbReference>